<evidence type="ECO:0000256" key="1">
    <source>
        <dbReference type="SAM" id="Phobius"/>
    </source>
</evidence>
<sequence>MRSDLIGALWRLIVFTVVGALATFALLMVFAQLRFGAQSSFRAEFSSASGLREGDFVRVAGVEVGKVTNVGIQDDNRALVEFAVDESVVLTDGTRALIRWDNIIGDRFLELAEGAGGFERLLPNQTIPLTRTEPALNLDSLIGGFKPLFRALDPDQLNDLTGQLIQALQGQGPAIGSLLAQTAALTNTVADRDELIGEVIVNLNSVLGSLAEESGQFAKGVEKLAEFTAGLAARRTDVGAALSAVDAASISITDLLRQGRAPLKEAVAQTDRVAAIAVADHEYLDRILDTLPDAYQALARQGLYGDYFSFYVCDLVLKLNGKGGQPVYVKVAGQSSGRCAPR</sequence>
<dbReference type="Pfam" id="PF11887">
    <property type="entry name" value="Mce4_CUP1"/>
    <property type="match status" value="1"/>
</dbReference>
<dbReference type="OrthoDB" id="338143at2"/>
<dbReference type="InterPro" id="IPR024516">
    <property type="entry name" value="Mce_C"/>
</dbReference>
<proteinExistence type="predicted"/>
<dbReference type="GO" id="GO:0051701">
    <property type="term" value="P:biological process involved in interaction with host"/>
    <property type="evidence" value="ECO:0007669"/>
    <property type="project" value="TreeGrafter"/>
</dbReference>
<organism evidence="4 5">
    <name type="scientific">Mycolicibacterium elephantis</name>
    <dbReference type="NCBI Taxonomy" id="81858"/>
    <lineage>
        <taxon>Bacteria</taxon>
        <taxon>Bacillati</taxon>
        <taxon>Actinomycetota</taxon>
        <taxon>Actinomycetes</taxon>
        <taxon>Mycobacteriales</taxon>
        <taxon>Mycobacteriaceae</taxon>
        <taxon>Mycolicibacterium</taxon>
    </lineage>
</organism>
<dbReference type="InterPro" id="IPR003399">
    <property type="entry name" value="Mce/MlaD"/>
</dbReference>
<dbReference type="Pfam" id="PF02470">
    <property type="entry name" value="MlaD"/>
    <property type="match status" value="1"/>
</dbReference>
<comment type="caution">
    <text evidence="4">The sequence shown here is derived from an EMBL/GenBank/DDBJ whole genome shotgun (WGS) entry which is preliminary data.</text>
</comment>
<reference evidence="4 5" key="1">
    <citation type="submission" date="2017-02" db="EMBL/GenBank/DDBJ databases">
        <title>The new phylogeny of genus Mycobacterium.</title>
        <authorList>
            <person name="Tortoli E."/>
            <person name="Trovato A."/>
            <person name="Cirillo D.M."/>
        </authorList>
    </citation>
    <scope>NUCLEOTIDE SEQUENCE [LARGE SCALE GENOMIC DNA]</scope>
    <source>
        <strain evidence="4 5">FI-09383</strain>
    </source>
</reference>
<evidence type="ECO:0000259" key="2">
    <source>
        <dbReference type="Pfam" id="PF02470"/>
    </source>
</evidence>
<evidence type="ECO:0000259" key="3">
    <source>
        <dbReference type="Pfam" id="PF11887"/>
    </source>
</evidence>
<protein>
    <submittedName>
        <fullName evidence="4">Mammalian cell entry protein</fullName>
    </submittedName>
</protein>
<gene>
    <name evidence="4" type="ORF">BST23_02305</name>
</gene>
<dbReference type="Proteomes" id="UP000192772">
    <property type="component" value="Unassembled WGS sequence"/>
</dbReference>
<dbReference type="RefSeq" id="WP_083042320.1">
    <property type="nucleotide sequence ID" value="NZ_MVHP01000002.1"/>
</dbReference>
<feature type="transmembrane region" description="Helical" evidence="1">
    <location>
        <begin position="12"/>
        <end position="33"/>
    </location>
</feature>
<evidence type="ECO:0000313" key="5">
    <source>
        <dbReference type="Proteomes" id="UP000192772"/>
    </source>
</evidence>
<dbReference type="EMBL" id="MVHP01000002">
    <property type="protein sequence ID" value="ORA68686.1"/>
    <property type="molecule type" value="Genomic_DNA"/>
</dbReference>
<dbReference type="PANTHER" id="PTHR33371:SF17">
    <property type="entry name" value="MCE-FAMILY PROTEIN MCE1B"/>
    <property type="match status" value="1"/>
</dbReference>
<dbReference type="InterPro" id="IPR052336">
    <property type="entry name" value="MlaD_Phospholipid_Transporter"/>
</dbReference>
<keyword evidence="1" id="KW-0472">Membrane</keyword>
<keyword evidence="1" id="KW-1133">Transmembrane helix</keyword>
<dbReference type="AlphaFoldDB" id="A0A1X0D8D8"/>
<evidence type="ECO:0000313" key="4">
    <source>
        <dbReference type="EMBL" id="ORA68686.1"/>
    </source>
</evidence>
<feature type="domain" description="Mce/MlaD" evidence="2">
    <location>
        <begin position="40"/>
        <end position="114"/>
    </location>
</feature>
<dbReference type="InterPro" id="IPR005693">
    <property type="entry name" value="Mce"/>
</dbReference>
<dbReference type="PANTHER" id="PTHR33371">
    <property type="entry name" value="INTERMEMBRANE PHOSPHOLIPID TRANSPORT SYSTEM BINDING PROTEIN MLAD-RELATED"/>
    <property type="match status" value="1"/>
</dbReference>
<feature type="domain" description="Mammalian cell entry C-terminal" evidence="3">
    <location>
        <begin position="119"/>
        <end position="331"/>
    </location>
</feature>
<dbReference type="NCBIfam" id="TIGR00996">
    <property type="entry name" value="Mtu_fam_mce"/>
    <property type="match status" value="1"/>
</dbReference>
<dbReference type="GO" id="GO:0005576">
    <property type="term" value="C:extracellular region"/>
    <property type="evidence" value="ECO:0007669"/>
    <property type="project" value="TreeGrafter"/>
</dbReference>
<name>A0A1X0D8D8_9MYCO</name>
<accession>A0A1X0D8D8</accession>
<dbReference type="STRING" id="81858.BST23_02305"/>
<keyword evidence="1" id="KW-0812">Transmembrane</keyword>